<evidence type="ECO:0000256" key="2">
    <source>
        <dbReference type="ARBA" id="ARBA00022837"/>
    </source>
</evidence>
<keyword evidence="1" id="KW-0677">Repeat</keyword>
<dbReference type="VEuPathDB" id="AmoebaDB:ACA1_094070"/>
<dbReference type="Pfam" id="PF13499">
    <property type="entry name" value="EF-hand_7"/>
    <property type="match status" value="1"/>
</dbReference>
<reference evidence="6 7" key="1">
    <citation type="journal article" date="2013" name="Genome Biol.">
        <title>Genome of Acanthamoeba castellanii highlights extensive lateral gene transfer and early evolution of tyrosine kinase signaling.</title>
        <authorList>
            <person name="Clarke M."/>
            <person name="Lohan A.J."/>
            <person name="Liu B."/>
            <person name="Lagkouvardos I."/>
            <person name="Roy S."/>
            <person name="Zafar N."/>
            <person name="Bertelli C."/>
            <person name="Schilde C."/>
            <person name="Kianianmomeni A."/>
            <person name="Burglin T.R."/>
            <person name="Frech C."/>
            <person name="Turcotte B."/>
            <person name="Kopec K.O."/>
            <person name="Synnott J.M."/>
            <person name="Choo C."/>
            <person name="Paponov I."/>
            <person name="Finkler A."/>
            <person name="Soon Heng Tan C."/>
            <person name="Hutchins A.P."/>
            <person name="Weinmeier T."/>
            <person name="Rattei T."/>
            <person name="Chu J.S."/>
            <person name="Gimenez G."/>
            <person name="Irimia M."/>
            <person name="Rigden D.J."/>
            <person name="Fitzpatrick D.A."/>
            <person name="Lorenzo-Morales J."/>
            <person name="Bateman A."/>
            <person name="Chiu C.H."/>
            <person name="Tang P."/>
            <person name="Hegemann P."/>
            <person name="Fromm H."/>
            <person name="Raoult D."/>
            <person name="Greub G."/>
            <person name="Miranda-Saavedra D."/>
            <person name="Chen N."/>
            <person name="Nash P."/>
            <person name="Ginger M.L."/>
            <person name="Horn M."/>
            <person name="Schaap P."/>
            <person name="Caler L."/>
            <person name="Loftus B."/>
        </authorList>
    </citation>
    <scope>NUCLEOTIDE SEQUENCE [LARGE SCALE GENOMIC DNA]</scope>
    <source>
        <strain evidence="6 7">Neff</strain>
    </source>
</reference>
<evidence type="ECO:0000256" key="3">
    <source>
        <dbReference type="ARBA" id="ARBA00023123"/>
    </source>
</evidence>
<dbReference type="InterPro" id="IPR011992">
    <property type="entry name" value="EF-hand-dom_pair"/>
</dbReference>
<dbReference type="AlphaFoldDB" id="L8GID0"/>
<dbReference type="GO" id="GO:0016460">
    <property type="term" value="C:myosin II complex"/>
    <property type="evidence" value="ECO:0007669"/>
    <property type="project" value="TreeGrafter"/>
</dbReference>
<dbReference type="PROSITE" id="PS50222">
    <property type="entry name" value="EF_HAND_2"/>
    <property type="match status" value="2"/>
</dbReference>
<dbReference type="RefSeq" id="XP_004334863.1">
    <property type="nucleotide sequence ID" value="XM_004334815.1"/>
</dbReference>
<name>L8GID0_ACACF</name>
<dbReference type="Gene3D" id="1.10.238.10">
    <property type="entry name" value="EF-hand"/>
    <property type="match status" value="2"/>
</dbReference>
<dbReference type="SMART" id="SM00054">
    <property type="entry name" value="EFh"/>
    <property type="match status" value="2"/>
</dbReference>
<evidence type="ECO:0000259" key="5">
    <source>
        <dbReference type="PROSITE" id="PS50222"/>
    </source>
</evidence>
<dbReference type="InterPro" id="IPR050230">
    <property type="entry name" value="CALM/Myosin/TropC-like"/>
</dbReference>
<dbReference type="OMA" id="VLRWLGQ"/>
<sequence>MVDEIKQAFAKFDKDKDGRVNALELGKIMREMGHNPTYGELETMIKENGGGGVMDVNGFLGMVAKNYSSVDNERDLIEAFQVFDKDGKGFISVMELRSILCNMGEKLTDQEVEEMLRNACIQGDGNVDYTAFVRHMLARDQ</sequence>
<dbReference type="KEGG" id="acan:ACA1_094070"/>
<proteinExistence type="predicted"/>
<keyword evidence="4" id="KW-0505">Motor protein</keyword>
<dbReference type="SUPFAM" id="SSF47473">
    <property type="entry name" value="EF-hand"/>
    <property type="match status" value="1"/>
</dbReference>
<evidence type="ECO:0000313" key="7">
    <source>
        <dbReference type="Proteomes" id="UP000011083"/>
    </source>
</evidence>
<feature type="domain" description="EF-hand" evidence="5">
    <location>
        <begin position="71"/>
        <end position="106"/>
    </location>
</feature>
<protein>
    <submittedName>
        <fullName evidence="6">Myosin IC light chain, putative</fullName>
    </submittedName>
</protein>
<dbReference type="OrthoDB" id="26525at2759"/>
<dbReference type="FunFam" id="1.10.238.10:FF:000001">
    <property type="entry name" value="Calmodulin 1"/>
    <property type="match status" value="1"/>
</dbReference>
<keyword evidence="3" id="KW-0518">Myosin</keyword>
<organism evidence="6 7">
    <name type="scientific">Acanthamoeba castellanii (strain ATCC 30010 / Neff)</name>
    <dbReference type="NCBI Taxonomy" id="1257118"/>
    <lineage>
        <taxon>Eukaryota</taxon>
        <taxon>Amoebozoa</taxon>
        <taxon>Discosea</taxon>
        <taxon>Longamoebia</taxon>
        <taxon>Centramoebida</taxon>
        <taxon>Acanthamoebidae</taxon>
        <taxon>Acanthamoeba</taxon>
    </lineage>
</organism>
<dbReference type="STRING" id="1257118.L8GID0"/>
<evidence type="ECO:0000313" key="6">
    <source>
        <dbReference type="EMBL" id="ELR12850.1"/>
    </source>
</evidence>
<dbReference type="Pfam" id="PF13405">
    <property type="entry name" value="EF-hand_6"/>
    <property type="match status" value="1"/>
</dbReference>
<dbReference type="PROSITE" id="PS00018">
    <property type="entry name" value="EF_HAND_1"/>
    <property type="match status" value="1"/>
</dbReference>
<dbReference type="GO" id="GO:0005509">
    <property type="term" value="F:calcium ion binding"/>
    <property type="evidence" value="ECO:0007669"/>
    <property type="project" value="InterPro"/>
</dbReference>
<dbReference type="Proteomes" id="UP000011083">
    <property type="component" value="Unassembled WGS sequence"/>
</dbReference>
<dbReference type="EMBL" id="KB008103">
    <property type="protein sequence ID" value="ELR12850.1"/>
    <property type="molecule type" value="Genomic_DNA"/>
</dbReference>
<keyword evidence="7" id="KW-1185">Reference proteome</keyword>
<evidence type="ECO:0000256" key="1">
    <source>
        <dbReference type="ARBA" id="ARBA00022737"/>
    </source>
</evidence>
<keyword evidence="2" id="KW-0106">Calcium</keyword>
<dbReference type="InterPro" id="IPR018247">
    <property type="entry name" value="EF_Hand_1_Ca_BS"/>
</dbReference>
<dbReference type="PANTHER" id="PTHR23048">
    <property type="entry name" value="MYOSIN LIGHT CHAIN 1, 3"/>
    <property type="match status" value="1"/>
</dbReference>
<dbReference type="GeneID" id="14913378"/>
<gene>
    <name evidence="6" type="ORF">ACA1_094070</name>
</gene>
<dbReference type="CDD" id="cd00051">
    <property type="entry name" value="EFh"/>
    <property type="match status" value="1"/>
</dbReference>
<accession>L8GID0</accession>
<evidence type="ECO:0000256" key="4">
    <source>
        <dbReference type="ARBA" id="ARBA00023175"/>
    </source>
</evidence>
<dbReference type="InterPro" id="IPR002048">
    <property type="entry name" value="EF_hand_dom"/>
</dbReference>
<dbReference type="PANTHER" id="PTHR23048:SF0">
    <property type="entry name" value="CALMODULIN LIKE 3"/>
    <property type="match status" value="1"/>
</dbReference>
<feature type="domain" description="EF-hand" evidence="5">
    <location>
        <begin position="1"/>
        <end position="35"/>
    </location>
</feature>